<evidence type="ECO:0000259" key="1">
    <source>
        <dbReference type="Pfam" id="PF25956"/>
    </source>
</evidence>
<organism evidence="2 3">
    <name type="scientific">Halomarina oriensis</name>
    <dbReference type="NCBI Taxonomy" id="671145"/>
    <lineage>
        <taxon>Archaea</taxon>
        <taxon>Methanobacteriati</taxon>
        <taxon>Methanobacteriota</taxon>
        <taxon>Stenosarchaea group</taxon>
        <taxon>Halobacteria</taxon>
        <taxon>Halobacteriales</taxon>
        <taxon>Natronomonadaceae</taxon>
        <taxon>Halomarina</taxon>
    </lineage>
</organism>
<reference evidence="2 3" key="1">
    <citation type="submission" date="2019-12" db="EMBL/GenBank/DDBJ databases">
        <title>Halocatena pleomorpha gen. nov. sp. nov., an extremely halophilic archaeon of family Halobacteriaceae isolated from saltpan soil.</title>
        <authorList>
            <person name="Pal Y."/>
            <person name="Verma A."/>
            <person name="Krishnamurthi S."/>
            <person name="Kumar P."/>
        </authorList>
    </citation>
    <scope>NUCLEOTIDE SEQUENCE [LARGE SCALE GENOMIC DNA]</scope>
    <source>
        <strain evidence="2 3">JCM 16495</strain>
    </source>
</reference>
<dbReference type="InterPro" id="IPR058306">
    <property type="entry name" value="DUF7993"/>
</dbReference>
<dbReference type="Pfam" id="PF25956">
    <property type="entry name" value="DUF7993"/>
    <property type="match status" value="1"/>
</dbReference>
<evidence type="ECO:0000313" key="3">
    <source>
        <dbReference type="Proteomes" id="UP000451471"/>
    </source>
</evidence>
<proteinExistence type="predicted"/>
<dbReference type="EMBL" id="WSZK01000026">
    <property type="protein sequence ID" value="MWG35800.1"/>
    <property type="molecule type" value="Genomic_DNA"/>
</dbReference>
<dbReference type="RefSeq" id="WP_368280262.1">
    <property type="nucleotide sequence ID" value="NZ_WSZK01000026.1"/>
</dbReference>
<name>A0A6B0GMB6_9EURY</name>
<keyword evidence="3" id="KW-1185">Reference proteome</keyword>
<feature type="domain" description="DUF7993" evidence="1">
    <location>
        <begin position="5"/>
        <end position="140"/>
    </location>
</feature>
<comment type="caution">
    <text evidence="2">The sequence shown here is derived from an EMBL/GenBank/DDBJ whole genome shotgun (WGS) entry which is preliminary data.</text>
</comment>
<dbReference type="Proteomes" id="UP000451471">
    <property type="component" value="Unassembled WGS sequence"/>
</dbReference>
<protein>
    <recommendedName>
        <fullName evidence="1">DUF7993 domain-containing protein</fullName>
    </recommendedName>
</protein>
<evidence type="ECO:0000313" key="2">
    <source>
        <dbReference type="EMBL" id="MWG35800.1"/>
    </source>
</evidence>
<sequence>MSDPTPVGVRLAQLLASELVAREDGPLARLELVDVTDADTLDPDEFGELAYGVVVRAGGDGGHPPTRLADVYAHADRARVEFRVGLDAFPEAAHDADLRVRPKAVDPPRVLVFVEDGGEVKRAVRTVTAAIAASGADRRDASGDDSTDA</sequence>
<accession>A0A6B0GMB6</accession>
<dbReference type="AlphaFoldDB" id="A0A6B0GMB6"/>
<gene>
    <name evidence="2" type="ORF">GQS65_15125</name>
</gene>